<gene>
    <name evidence="2" type="ORF">SOCEGT47_017200</name>
</gene>
<evidence type="ECO:0000256" key="1">
    <source>
        <dbReference type="SAM" id="MobiDB-lite"/>
    </source>
</evidence>
<feature type="compositionally biased region" description="Basic and acidic residues" evidence="1">
    <location>
        <begin position="51"/>
        <end position="63"/>
    </location>
</feature>
<organism evidence="2 3">
    <name type="scientific">Sorangium cellulosum</name>
    <name type="common">Polyangium cellulosum</name>
    <dbReference type="NCBI Taxonomy" id="56"/>
    <lineage>
        <taxon>Bacteria</taxon>
        <taxon>Pseudomonadati</taxon>
        <taxon>Myxococcota</taxon>
        <taxon>Polyangia</taxon>
        <taxon>Polyangiales</taxon>
        <taxon>Polyangiaceae</taxon>
        <taxon>Sorangium</taxon>
    </lineage>
</organism>
<feature type="region of interest" description="Disordered" evidence="1">
    <location>
        <begin position="33"/>
        <end position="63"/>
    </location>
</feature>
<dbReference type="EMBL" id="CP012670">
    <property type="protein sequence ID" value="AUX21240.1"/>
    <property type="molecule type" value="Genomic_DNA"/>
</dbReference>
<dbReference type="Proteomes" id="UP000295781">
    <property type="component" value="Chromosome"/>
</dbReference>
<protein>
    <submittedName>
        <fullName evidence="2">Uncharacterized protein</fullName>
    </submittedName>
</protein>
<proteinExistence type="predicted"/>
<dbReference type="AlphaFoldDB" id="A0A4P2PWY2"/>
<evidence type="ECO:0000313" key="2">
    <source>
        <dbReference type="EMBL" id="AUX21240.1"/>
    </source>
</evidence>
<accession>A0A4P2PWY2</accession>
<name>A0A4P2PWY2_SORCE</name>
<evidence type="ECO:0000313" key="3">
    <source>
        <dbReference type="Proteomes" id="UP000295781"/>
    </source>
</evidence>
<sequence>MAPRELFLELPRRYGRHARSAAHDHALNELLGEDEDAQSAAVPQRRVLRGPGREDQKARHQPA</sequence>
<reference evidence="2 3" key="1">
    <citation type="submission" date="2015-09" db="EMBL/GenBank/DDBJ databases">
        <title>Sorangium comparison.</title>
        <authorList>
            <person name="Zaburannyi N."/>
            <person name="Bunk B."/>
            <person name="Overmann J."/>
            <person name="Mueller R."/>
        </authorList>
    </citation>
    <scope>NUCLEOTIDE SEQUENCE [LARGE SCALE GENOMIC DNA]</scope>
    <source>
        <strain evidence="2 3">So ceGT47</strain>
    </source>
</reference>